<proteinExistence type="predicted"/>
<dbReference type="Proteomes" id="UP000885680">
    <property type="component" value="Unassembled WGS sequence"/>
</dbReference>
<sequence length="123" mass="14192">MDEFDTHTLLLAFRWGERNIQLRASAQGWANAYLRENPWTYRKHSTKRDWEQWALDQGMIAVNSILRDWVKGQVTAIETGILTFEHVFLPFMLTKDGRTVAEHATKLLAGPKQKPALVEDEAP</sequence>
<protein>
    <submittedName>
        <fullName evidence="1">Uncharacterized protein</fullName>
    </submittedName>
</protein>
<dbReference type="EMBL" id="DRGN01000063">
    <property type="protein sequence ID" value="HET99637.1"/>
    <property type="molecule type" value="Genomic_DNA"/>
</dbReference>
<evidence type="ECO:0000313" key="1">
    <source>
        <dbReference type="EMBL" id="HET99637.1"/>
    </source>
</evidence>
<comment type="caution">
    <text evidence="1">The sequence shown here is derived from an EMBL/GenBank/DDBJ whole genome shotgun (WGS) entry which is preliminary data.</text>
</comment>
<dbReference type="AlphaFoldDB" id="A0A9C9NEC2"/>
<accession>A0A9C9NEC2</accession>
<evidence type="ECO:0000313" key="2">
    <source>
        <dbReference type="Proteomes" id="UP000885680"/>
    </source>
</evidence>
<organism evidence="1 2">
    <name type="scientific">Aurantimonas coralicida</name>
    <dbReference type="NCBI Taxonomy" id="182270"/>
    <lineage>
        <taxon>Bacteria</taxon>
        <taxon>Pseudomonadati</taxon>
        <taxon>Pseudomonadota</taxon>
        <taxon>Alphaproteobacteria</taxon>
        <taxon>Hyphomicrobiales</taxon>
        <taxon>Aurantimonadaceae</taxon>
        <taxon>Aurantimonas</taxon>
    </lineage>
</organism>
<name>A0A9C9NEC2_9HYPH</name>
<reference evidence="1" key="1">
    <citation type="journal article" date="2020" name="mSystems">
        <title>Genome- and Community-Level Interaction Insights into Carbon Utilization and Element Cycling Functions of Hydrothermarchaeota in Hydrothermal Sediment.</title>
        <authorList>
            <person name="Zhou Z."/>
            <person name="Liu Y."/>
            <person name="Xu W."/>
            <person name="Pan J."/>
            <person name="Luo Z.H."/>
            <person name="Li M."/>
        </authorList>
    </citation>
    <scope>NUCLEOTIDE SEQUENCE</scope>
    <source>
        <strain evidence="1">HyVt-347</strain>
    </source>
</reference>
<gene>
    <name evidence="1" type="ORF">ENH89_04585</name>
</gene>